<evidence type="ECO:0000256" key="1">
    <source>
        <dbReference type="SAM" id="Phobius"/>
    </source>
</evidence>
<feature type="transmembrane region" description="Helical" evidence="1">
    <location>
        <begin position="166"/>
        <end position="182"/>
    </location>
</feature>
<feature type="transmembrane region" description="Helical" evidence="1">
    <location>
        <begin position="81"/>
        <end position="98"/>
    </location>
</feature>
<keyword evidence="1" id="KW-1133">Transmembrane helix</keyword>
<evidence type="ECO:0000313" key="2">
    <source>
        <dbReference type="EMBL" id="MBO1308859.1"/>
    </source>
</evidence>
<accession>A0ABS3LGU4</accession>
<feature type="transmembrane region" description="Helical" evidence="1">
    <location>
        <begin position="225"/>
        <end position="245"/>
    </location>
</feature>
<organism evidence="2 3">
    <name type="scientific">Candidatus Enterococcus moelleringii</name>
    <dbReference type="NCBI Taxonomy" id="2815325"/>
    <lineage>
        <taxon>Bacteria</taxon>
        <taxon>Bacillati</taxon>
        <taxon>Bacillota</taxon>
        <taxon>Bacilli</taxon>
        <taxon>Lactobacillales</taxon>
        <taxon>Enterococcaceae</taxon>
        <taxon>Enterococcus</taxon>
    </lineage>
</organism>
<feature type="transmembrane region" description="Helical" evidence="1">
    <location>
        <begin position="110"/>
        <end position="128"/>
    </location>
</feature>
<proteinExistence type="predicted"/>
<sequence>MKKNRIKIFYLVLIIATILRIVLAYLIPVKVYMQAEYDDALSINQALFILDGQWLGPYDIETLSKGTSYTFFLLAVHFSRIPYPIFLALFNILASASVTTAFKPLIKNKVVLGLSYLFLIFSPITLSSDFSLRIYRNSLVFATVLFLLAGIIGLYLRRKSPLKKQIPWLALQAIILPFFWYLREDSIWILPLYFVVLLMMLFNRLQDLRKNQRPIFSGMLKRIGFLAIPFLSLVLATLGLSQINYNHYQIFTVNDRTKTAFADVTEHLIQIDNSEWDSPELVNDEAVWVSRATFEKAMEVSPTLAEYEEEIQWLEDESFWPDTWSLKHDELPGDMVIWGLRDAFKRGGLYQNGAENEEVFQKIANELQDGFDEGHFNRKKTVFISKQSNGKRMQDIPKVLDYTLAGIRETTMYTSYNTSYGGSIFIPGSPAISILELLNVQPLAMASFQTSFEYERTKNYVLAGNIIIKAYKIISPILAAASFFIYLYFIRVFVKSSEKNERERLFSFLIIITGLGLSYLLYLFGVSWFATWAPGGKATFMSFYTGAGVPLVQLIEILCASLLVQKLLDRRKMKIN</sequence>
<feature type="transmembrane region" description="Helical" evidence="1">
    <location>
        <begin position="188"/>
        <end position="205"/>
    </location>
</feature>
<feature type="transmembrane region" description="Helical" evidence="1">
    <location>
        <begin position="506"/>
        <end position="530"/>
    </location>
</feature>
<gene>
    <name evidence="2" type="ORF">JZO70_21995</name>
</gene>
<feature type="transmembrane region" description="Helical" evidence="1">
    <location>
        <begin position="542"/>
        <end position="564"/>
    </location>
</feature>
<reference evidence="2 3" key="1">
    <citation type="submission" date="2021-03" db="EMBL/GenBank/DDBJ databases">
        <title>Enterococcal diversity collection.</title>
        <authorList>
            <person name="Gilmore M.S."/>
            <person name="Schwartzman J."/>
            <person name="Van Tyne D."/>
            <person name="Martin M."/>
            <person name="Earl A.M."/>
            <person name="Manson A.L."/>
            <person name="Straub T."/>
            <person name="Salamzade R."/>
            <person name="Saavedra J."/>
            <person name="Lebreton F."/>
            <person name="Prichula J."/>
            <person name="Schaufler K."/>
            <person name="Gaca A."/>
            <person name="Sgardioli B."/>
            <person name="Wagenaar J."/>
            <person name="Strong T."/>
        </authorList>
    </citation>
    <scope>NUCLEOTIDE SEQUENCE [LARGE SCALE GENOMIC DNA]</scope>
    <source>
        <strain evidence="2 3">669A</strain>
    </source>
</reference>
<feature type="transmembrane region" description="Helical" evidence="1">
    <location>
        <begin position="473"/>
        <end position="494"/>
    </location>
</feature>
<comment type="caution">
    <text evidence="2">The sequence shown here is derived from an EMBL/GenBank/DDBJ whole genome shotgun (WGS) entry which is preliminary data.</text>
</comment>
<evidence type="ECO:0000313" key="3">
    <source>
        <dbReference type="Proteomes" id="UP000664601"/>
    </source>
</evidence>
<keyword evidence="3" id="KW-1185">Reference proteome</keyword>
<feature type="transmembrane region" description="Helical" evidence="1">
    <location>
        <begin position="134"/>
        <end position="154"/>
    </location>
</feature>
<keyword evidence="1" id="KW-0472">Membrane</keyword>
<feature type="transmembrane region" description="Helical" evidence="1">
    <location>
        <begin position="7"/>
        <end position="27"/>
    </location>
</feature>
<dbReference type="EMBL" id="JAFREM010000048">
    <property type="protein sequence ID" value="MBO1308859.1"/>
    <property type="molecule type" value="Genomic_DNA"/>
</dbReference>
<keyword evidence="1" id="KW-0812">Transmembrane</keyword>
<protein>
    <recommendedName>
        <fullName evidence="4">Glycosyltransferase RgtA/B/C/D-like domain-containing protein</fullName>
    </recommendedName>
</protein>
<dbReference type="RefSeq" id="WP_207675848.1">
    <property type="nucleotide sequence ID" value="NZ_JAFREM010000048.1"/>
</dbReference>
<name>A0ABS3LGU4_9ENTE</name>
<dbReference type="Proteomes" id="UP000664601">
    <property type="component" value="Unassembled WGS sequence"/>
</dbReference>
<evidence type="ECO:0008006" key="4">
    <source>
        <dbReference type="Google" id="ProtNLM"/>
    </source>
</evidence>